<keyword evidence="3 7" id="KW-0378">Hydrolase</keyword>
<feature type="binding site" evidence="7">
    <location>
        <position position="85"/>
    </location>
    <ligand>
        <name>Zn(2+)</name>
        <dbReference type="ChEBI" id="CHEBI:29105"/>
    </ligand>
</feature>
<dbReference type="EMBL" id="JAERWL010000009">
    <property type="protein sequence ID" value="MBM9477027.1"/>
    <property type="molecule type" value="Genomic_DNA"/>
</dbReference>
<feature type="binding site" evidence="7">
    <location>
        <position position="85"/>
    </location>
    <ligand>
        <name>Fe(3+)</name>
        <dbReference type="ChEBI" id="CHEBI:29034"/>
    </ligand>
</feature>
<comment type="similarity">
    <text evidence="7">Belongs to the metallo-dependent hydrolases superfamily. HutI family.</text>
</comment>
<keyword evidence="10" id="KW-1185">Reference proteome</keyword>
<keyword evidence="7" id="KW-0963">Cytoplasm</keyword>
<dbReference type="PANTHER" id="PTHR42752:SF1">
    <property type="entry name" value="IMIDAZOLONEPROPIONASE-RELATED"/>
    <property type="match status" value="1"/>
</dbReference>
<feature type="domain" description="Amidohydrolase-related" evidence="8">
    <location>
        <begin position="262"/>
        <end position="376"/>
    </location>
</feature>
<feature type="binding site" evidence="7">
    <location>
        <position position="178"/>
    </location>
    <ligand>
        <name>4-imidazolone-5-propanoate</name>
        <dbReference type="ChEBI" id="CHEBI:77893"/>
    </ligand>
</feature>
<keyword evidence="4 7" id="KW-0369">Histidine metabolism</keyword>
<evidence type="ECO:0000313" key="10">
    <source>
        <dbReference type="Proteomes" id="UP000663801"/>
    </source>
</evidence>
<comment type="subcellular location">
    <subcellularLocation>
        <location evidence="7">Cytoplasm</location>
    </subcellularLocation>
</comment>
<protein>
    <recommendedName>
        <fullName evidence="1 7">Imidazolonepropionase</fullName>
        <ecNumber evidence="1 7">3.5.2.7</ecNumber>
    </recommendedName>
    <alternativeName>
        <fullName evidence="7">Imidazolone-5-propionate hydrolase</fullName>
    </alternativeName>
</protein>
<dbReference type="HAMAP" id="MF_00372">
    <property type="entry name" value="HutI"/>
    <property type="match status" value="1"/>
</dbReference>
<name>A0A938YPB6_9ACTN</name>
<dbReference type="Gene3D" id="3.20.20.140">
    <property type="entry name" value="Metal-dependent hydrolases"/>
    <property type="match status" value="1"/>
</dbReference>
<reference evidence="9" key="1">
    <citation type="submission" date="2021-01" db="EMBL/GenBank/DDBJ databases">
        <title>KCTC 19127 draft genome.</title>
        <authorList>
            <person name="An D."/>
        </authorList>
    </citation>
    <scope>NUCLEOTIDE SEQUENCE</scope>
    <source>
        <strain evidence="9">KCTC 19127</strain>
    </source>
</reference>
<evidence type="ECO:0000313" key="9">
    <source>
        <dbReference type="EMBL" id="MBM9477027.1"/>
    </source>
</evidence>
<gene>
    <name evidence="7" type="primary">hutI</name>
    <name evidence="9" type="ORF">JL107_11260</name>
</gene>
<dbReference type="Pfam" id="PF01979">
    <property type="entry name" value="Amidohydro_1"/>
    <property type="match status" value="1"/>
</dbReference>
<keyword evidence="6 7" id="KW-0408">Iron</keyword>
<dbReference type="SUPFAM" id="SSF51556">
    <property type="entry name" value="Metallo-dependent hydrolases"/>
    <property type="match status" value="1"/>
</dbReference>
<feature type="binding site" evidence="7">
    <location>
        <position position="150"/>
    </location>
    <ligand>
        <name>N-formimidoyl-L-glutamate</name>
        <dbReference type="ChEBI" id="CHEBI:58928"/>
    </ligand>
</feature>
<feature type="binding site" evidence="7">
    <location>
        <position position="83"/>
    </location>
    <ligand>
        <name>Fe(3+)</name>
        <dbReference type="ChEBI" id="CHEBI:29034"/>
    </ligand>
</feature>
<dbReference type="InterPro" id="IPR006680">
    <property type="entry name" value="Amidohydro-rel"/>
</dbReference>
<evidence type="ECO:0000256" key="3">
    <source>
        <dbReference type="ARBA" id="ARBA00022801"/>
    </source>
</evidence>
<dbReference type="GO" id="GO:0050480">
    <property type="term" value="F:imidazolonepropionase activity"/>
    <property type="evidence" value="ECO:0007669"/>
    <property type="project" value="UniProtKB-UniRule"/>
</dbReference>
<feature type="binding site" evidence="7">
    <location>
        <position position="320"/>
    </location>
    <ligand>
        <name>4-imidazolone-5-propanoate</name>
        <dbReference type="ChEBI" id="CHEBI:77893"/>
    </ligand>
</feature>
<comment type="caution">
    <text evidence="9">The sequence shown here is derived from an EMBL/GenBank/DDBJ whole genome shotgun (WGS) entry which is preliminary data.</text>
</comment>
<feature type="binding site" evidence="7">
    <location>
        <position position="241"/>
    </location>
    <ligand>
        <name>Fe(3+)</name>
        <dbReference type="ChEBI" id="CHEBI:29034"/>
    </ligand>
</feature>
<comment type="pathway">
    <text evidence="7">Amino-acid degradation; L-histidine degradation into L-glutamate; N-formimidoyl-L-glutamate from L-histidine: step 3/3.</text>
</comment>
<feature type="binding site" evidence="7">
    <location>
        <position position="241"/>
    </location>
    <ligand>
        <name>Zn(2+)</name>
        <dbReference type="ChEBI" id="CHEBI:29105"/>
    </ligand>
</feature>
<comment type="cofactor">
    <cofactor evidence="7">
        <name>Zn(2+)</name>
        <dbReference type="ChEBI" id="CHEBI:29105"/>
    </cofactor>
    <cofactor evidence="7">
        <name>Fe(3+)</name>
        <dbReference type="ChEBI" id="CHEBI:29034"/>
    </cofactor>
    <text evidence="7">Binds 1 zinc or iron ion per subunit.</text>
</comment>
<organism evidence="9 10">
    <name type="scientific">Nakamurella flavida</name>
    <dbReference type="NCBI Taxonomy" id="363630"/>
    <lineage>
        <taxon>Bacteria</taxon>
        <taxon>Bacillati</taxon>
        <taxon>Actinomycetota</taxon>
        <taxon>Actinomycetes</taxon>
        <taxon>Nakamurellales</taxon>
        <taxon>Nakamurellaceae</taxon>
        <taxon>Nakamurella</taxon>
    </lineage>
</organism>
<feature type="binding site" evidence="7">
    <location>
        <position position="315"/>
    </location>
    <ligand>
        <name>Fe(3+)</name>
        <dbReference type="ChEBI" id="CHEBI:29034"/>
    </ligand>
</feature>
<evidence type="ECO:0000256" key="7">
    <source>
        <dbReference type="HAMAP-Rule" id="MF_00372"/>
    </source>
</evidence>
<dbReference type="SUPFAM" id="SSF51338">
    <property type="entry name" value="Composite domain of metallo-dependent hydrolases"/>
    <property type="match status" value="1"/>
</dbReference>
<dbReference type="InterPro" id="IPR011059">
    <property type="entry name" value="Metal-dep_hydrolase_composite"/>
</dbReference>
<feature type="binding site" evidence="7">
    <location>
        <position position="315"/>
    </location>
    <ligand>
        <name>Zn(2+)</name>
        <dbReference type="ChEBI" id="CHEBI:29105"/>
    </ligand>
</feature>
<dbReference type="GO" id="GO:0019556">
    <property type="term" value="P:L-histidine catabolic process to glutamate and formamide"/>
    <property type="evidence" value="ECO:0007669"/>
    <property type="project" value="UniProtKB-UniRule"/>
</dbReference>
<feature type="binding site" evidence="7">
    <location>
        <position position="244"/>
    </location>
    <ligand>
        <name>4-imidazolone-5-propanoate</name>
        <dbReference type="ChEBI" id="CHEBI:77893"/>
    </ligand>
</feature>
<dbReference type="EC" id="3.5.2.7" evidence="1 7"/>
<dbReference type="AlphaFoldDB" id="A0A938YPB6"/>
<proteinExistence type="inferred from homology"/>
<feature type="binding site" evidence="7">
    <location>
        <position position="83"/>
    </location>
    <ligand>
        <name>Zn(2+)</name>
        <dbReference type="ChEBI" id="CHEBI:29105"/>
    </ligand>
</feature>
<dbReference type="NCBIfam" id="TIGR01224">
    <property type="entry name" value="hutI"/>
    <property type="match status" value="1"/>
</dbReference>
<evidence type="ECO:0000256" key="6">
    <source>
        <dbReference type="ARBA" id="ARBA00023004"/>
    </source>
</evidence>
<comment type="catalytic activity">
    <reaction evidence="7">
        <text>4-imidazolone-5-propanoate + H2O = N-formimidoyl-L-glutamate</text>
        <dbReference type="Rhea" id="RHEA:23660"/>
        <dbReference type="ChEBI" id="CHEBI:15377"/>
        <dbReference type="ChEBI" id="CHEBI:58928"/>
        <dbReference type="ChEBI" id="CHEBI:77893"/>
        <dbReference type="EC" id="3.5.2.7"/>
    </reaction>
</comment>
<accession>A0A938YPB6</accession>
<keyword evidence="2 7" id="KW-0479">Metal-binding</keyword>
<keyword evidence="5 7" id="KW-0862">Zinc</keyword>
<evidence type="ECO:0000256" key="5">
    <source>
        <dbReference type="ARBA" id="ARBA00022833"/>
    </source>
</evidence>
<dbReference type="InterPro" id="IPR005920">
    <property type="entry name" value="HutI"/>
</dbReference>
<dbReference type="Proteomes" id="UP000663801">
    <property type="component" value="Unassembled WGS sequence"/>
</dbReference>
<dbReference type="GO" id="GO:0005737">
    <property type="term" value="C:cytoplasm"/>
    <property type="evidence" value="ECO:0007669"/>
    <property type="project" value="UniProtKB-SubCell"/>
</dbReference>
<dbReference type="PANTHER" id="PTHR42752">
    <property type="entry name" value="IMIDAZOLONEPROPIONASE"/>
    <property type="match status" value="1"/>
</dbReference>
<dbReference type="GO" id="GO:0008270">
    <property type="term" value="F:zinc ion binding"/>
    <property type="evidence" value="ECO:0007669"/>
    <property type="project" value="UniProtKB-UniRule"/>
</dbReference>
<comment type="function">
    <text evidence="7">Catalyzes the hydrolytic cleavage of the carbon-nitrogen bond in imidazolone-5-propanoate to yield N-formimidoyl-L-glutamate. It is the third step in the universal histidine degradation pathway.</text>
</comment>
<dbReference type="Gene3D" id="2.30.40.10">
    <property type="entry name" value="Urease, subunit C, domain 1"/>
    <property type="match status" value="1"/>
</dbReference>
<feature type="binding site" evidence="7">
    <location>
        <position position="150"/>
    </location>
    <ligand>
        <name>4-imidazolone-5-propanoate</name>
        <dbReference type="ChEBI" id="CHEBI:77893"/>
    </ligand>
</feature>
<evidence type="ECO:0000256" key="4">
    <source>
        <dbReference type="ARBA" id="ARBA00022808"/>
    </source>
</evidence>
<evidence type="ECO:0000259" key="8">
    <source>
        <dbReference type="Pfam" id="PF01979"/>
    </source>
</evidence>
<feature type="binding site" evidence="7">
    <location>
        <position position="319"/>
    </location>
    <ligand>
        <name>N-formimidoyl-L-glutamate</name>
        <dbReference type="ChEBI" id="CHEBI:58928"/>
    </ligand>
</feature>
<sequence length="403" mass="41420">MTVPVPTAQGDSTTGSTLIHGISELVTNDPAMGEGLLGLIPDAAVIIDGDRIAWVGSAATAPAADTVVDLEGRAVLPGWVDSHSHVVFAGDRAAEFSARLAGAPYSAAGIGVTVEATRAAPQEQLVDQARSLVAEMVAGGTTCIETKTGYGLDVRTEVRIAQAAGQAGVDEVTFLGAHAVPAEFDIDVDGYLDLVCGPMLDAVRPYVGWIDVFCEIGAFDEARARRVLAAGQRHGLGLRVHGNQLGQGPGVSLAVDLGAASVDHCTYLEPADIDALAGSQTVATLLPICDLSTRQPVARGRDLVDAGVSIALATNCNPGSSYSSSMSLAVGLGVLQSRLTPAEAIHAATAGGARALRRTDVGVVMVGARADLHALNAPAHDYVAYRIGTPLTNAVWRRGQRVV</sequence>
<feature type="binding site" evidence="7">
    <location>
        <position position="92"/>
    </location>
    <ligand>
        <name>4-imidazolone-5-propanoate</name>
        <dbReference type="ChEBI" id="CHEBI:77893"/>
    </ligand>
</feature>
<feature type="binding site" evidence="7">
    <location>
        <position position="317"/>
    </location>
    <ligand>
        <name>N-formimidoyl-L-glutamate</name>
        <dbReference type="ChEBI" id="CHEBI:58928"/>
    </ligand>
</feature>
<dbReference type="GO" id="GO:0005506">
    <property type="term" value="F:iron ion binding"/>
    <property type="evidence" value="ECO:0007669"/>
    <property type="project" value="UniProtKB-UniRule"/>
</dbReference>
<dbReference type="InterPro" id="IPR032466">
    <property type="entry name" value="Metal_Hydrolase"/>
</dbReference>
<dbReference type="RefSeq" id="WP_205257133.1">
    <property type="nucleotide sequence ID" value="NZ_BAAAPV010000001.1"/>
</dbReference>
<evidence type="ECO:0000256" key="1">
    <source>
        <dbReference type="ARBA" id="ARBA00012864"/>
    </source>
</evidence>
<evidence type="ECO:0000256" key="2">
    <source>
        <dbReference type="ARBA" id="ARBA00022723"/>
    </source>
</evidence>